<dbReference type="OrthoDB" id="185493at2759"/>
<sequence>MVTDHLEENKFKIIKENIMFKRYIRISDRRVEFPDGRQIDWDVVSHSTAAVIVVPFFTKTKTIHLLSEYAQGLNEMTYCFASGGYDPAKHSSLDEAAKCELSEEARLTGGTLIPLLPPGSPGVAEVKWSSNRFYPFLVIDPEIDTEPKQRDAEEFIELVPDQSIDSIEHKIFNGEMILASAQSYWMAKNYLQLNNLI</sequence>
<gene>
    <name evidence="1" type="ORF">CONCODRAFT_76991</name>
</gene>
<reference evidence="1 2" key="1">
    <citation type="journal article" date="2015" name="Genome Biol. Evol.">
        <title>Phylogenomic analyses indicate that early fungi evolved digesting cell walls of algal ancestors of land plants.</title>
        <authorList>
            <person name="Chang Y."/>
            <person name="Wang S."/>
            <person name="Sekimoto S."/>
            <person name="Aerts A.L."/>
            <person name="Choi C."/>
            <person name="Clum A."/>
            <person name="LaButti K.M."/>
            <person name="Lindquist E.A."/>
            <person name="Yee Ngan C."/>
            <person name="Ohm R.A."/>
            <person name="Salamov A.A."/>
            <person name="Grigoriev I.V."/>
            <person name="Spatafora J.W."/>
            <person name="Berbee M.L."/>
        </authorList>
    </citation>
    <scope>NUCLEOTIDE SEQUENCE [LARGE SCALE GENOMIC DNA]</scope>
    <source>
        <strain evidence="1 2">NRRL 28638</strain>
    </source>
</reference>
<protein>
    <recommendedName>
        <fullName evidence="3">Nudix hydrolase domain-containing protein</fullName>
    </recommendedName>
</protein>
<dbReference type="SUPFAM" id="SSF55811">
    <property type="entry name" value="Nudix"/>
    <property type="match status" value="1"/>
</dbReference>
<dbReference type="InterPro" id="IPR015797">
    <property type="entry name" value="NUDIX_hydrolase-like_dom_sf"/>
</dbReference>
<proteinExistence type="predicted"/>
<evidence type="ECO:0000313" key="2">
    <source>
        <dbReference type="Proteomes" id="UP000070444"/>
    </source>
</evidence>
<dbReference type="Proteomes" id="UP000070444">
    <property type="component" value="Unassembled WGS sequence"/>
</dbReference>
<dbReference type="EMBL" id="KQ964427">
    <property type="protein sequence ID" value="KXN74116.1"/>
    <property type="molecule type" value="Genomic_DNA"/>
</dbReference>
<keyword evidence="2" id="KW-1185">Reference proteome</keyword>
<dbReference type="Gene3D" id="3.90.79.10">
    <property type="entry name" value="Nucleoside Triphosphate Pyrophosphohydrolase"/>
    <property type="match status" value="1"/>
</dbReference>
<organism evidence="1 2">
    <name type="scientific">Conidiobolus coronatus (strain ATCC 28846 / CBS 209.66 / NRRL 28638)</name>
    <name type="common">Delacroixia coronata</name>
    <dbReference type="NCBI Taxonomy" id="796925"/>
    <lineage>
        <taxon>Eukaryota</taxon>
        <taxon>Fungi</taxon>
        <taxon>Fungi incertae sedis</taxon>
        <taxon>Zoopagomycota</taxon>
        <taxon>Entomophthoromycotina</taxon>
        <taxon>Entomophthoromycetes</taxon>
        <taxon>Entomophthorales</taxon>
        <taxon>Ancylistaceae</taxon>
        <taxon>Conidiobolus</taxon>
    </lineage>
</organism>
<name>A0A137PGI9_CONC2</name>
<evidence type="ECO:0008006" key="3">
    <source>
        <dbReference type="Google" id="ProtNLM"/>
    </source>
</evidence>
<evidence type="ECO:0000313" key="1">
    <source>
        <dbReference type="EMBL" id="KXN74116.1"/>
    </source>
</evidence>
<dbReference type="OMA" id="VRCETEE"/>
<accession>A0A137PGI9</accession>
<dbReference type="AlphaFoldDB" id="A0A137PGI9"/>